<dbReference type="GO" id="GO:0046872">
    <property type="term" value="F:metal ion binding"/>
    <property type="evidence" value="ECO:0007669"/>
    <property type="project" value="UniProtKB-KW"/>
</dbReference>
<dbReference type="PANTHER" id="PTHR21666">
    <property type="entry name" value="PEPTIDASE-RELATED"/>
    <property type="match status" value="1"/>
</dbReference>
<comment type="caution">
    <text evidence="11">The sequence shown here is derived from an EMBL/GenBank/DDBJ whole genome shotgun (WGS) entry which is preliminary data.</text>
</comment>
<evidence type="ECO:0000256" key="5">
    <source>
        <dbReference type="ARBA" id="ARBA00022801"/>
    </source>
</evidence>
<evidence type="ECO:0000256" key="7">
    <source>
        <dbReference type="ARBA" id="ARBA00023049"/>
    </source>
</evidence>
<evidence type="ECO:0000256" key="1">
    <source>
        <dbReference type="ARBA" id="ARBA00001947"/>
    </source>
</evidence>
<feature type="domain" description="Csd3-like second N-terminal" evidence="10">
    <location>
        <begin position="301"/>
        <end position="407"/>
    </location>
</feature>
<evidence type="ECO:0000259" key="10">
    <source>
        <dbReference type="Pfam" id="PF19425"/>
    </source>
</evidence>
<keyword evidence="12" id="KW-1185">Reference proteome</keyword>
<dbReference type="GO" id="GO:0004222">
    <property type="term" value="F:metalloendopeptidase activity"/>
    <property type="evidence" value="ECO:0007669"/>
    <property type="project" value="TreeGrafter"/>
</dbReference>
<dbReference type="PANTHER" id="PTHR21666:SF288">
    <property type="entry name" value="CELL DIVISION PROTEIN YTFB"/>
    <property type="match status" value="1"/>
</dbReference>
<evidence type="ECO:0000313" key="12">
    <source>
        <dbReference type="Proteomes" id="UP000092484"/>
    </source>
</evidence>
<reference evidence="11 12" key="1">
    <citation type="submission" date="2016-06" db="EMBL/GenBank/DDBJ databases">
        <title>Genome sequence of Porphyrobacter dokdonensis DSW-74.</title>
        <authorList>
            <person name="Kim J.F."/>
            <person name="Song J.Y."/>
        </authorList>
    </citation>
    <scope>NUCLEOTIDE SEQUENCE [LARGE SCALE GENOMIC DNA]</scope>
    <source>
        <strain evidence="11 12">DSW-74</strain>
    </source>
</reference>
<dbReference type="Pfam" id="PF01551">
    <property type="entry name" value="Peptidase_M23"/>
    <property type="match status" value="1"/>
</dbReference>
<gene>
    <name evidence="11" type="ORF">I603_1954</name>
</gene>
<feature type="region of interest" description="Disordered" evidence="8">
    <location>
        <begin position="1"/>
        <end position="30"/>
    </location>
</feature>
<protein>
    <submittedName>
        <fullName evidence="11">Membrane protein</fullName>
    </submittedName>
</protein>
<comment type="cofactor">
    <cofactor evidence="1">
        <name>Zn(2+)</name>
        <dbReference type="ChEBI" id="CHEBI:29105"/>
    </cofactor>
</comment>
<sequence>MLDHARNPGELPEADSAPETGDRARAPMPVGPVPAAVPVDPEAARELLPYLRNSRKLAPPTKAEQARRKVVARVNGFSERYDEWKLAASRWFDGLDLAPDLAENIGSRRWFRGVGTMVGLGALALAFWPDLTPLEARPAMPQDDEVVSEMRSQMILPLALGADSGRRMGPTGHVIPLKSAPERPQIQLVVTLAPGDSFASMLRRAGVASGDIDRAEALVGQAVPLSDIAPGTQLDVLLGRRPAPGQPRPLDSLAFRARFDLELELTRPGVGETAEDGTPVIPSGPLALKRNIIRVDETPLRVRGTVGSSLYRSMRQAGVPASAVQDYLKALDAQVDMEREVRSTDEFDIILAYRRAATGERQAGQLLYAGVDRGGKPRTQLMRWGKDGRFYEASGVGEQRGGLLAPVPGRITSGFGMRRHPILGYKRMHAGMDFKARYGTPIVAVSDGRVSAAGRAGGCGIAVRLEHGGGLSTRYCHMSRMAVGRGQQVRRGQVIGYVGSTGLSTGPHLHYEMYRGGRAINPASVSFVSRAELTGTELIDFRRQLIRLKEVETGAALKDLEPLPTEIEEPVREIEKIDLAKRTGQARSL</sequence>
<keyword evidence="5" id="KW-0378">Hydrolase</keyword>
<dbReference type="PATRIC" id="fig|1300349.4.peg.1947"/>
<comment type="subcellular location">
    <subcellularLocation>
        <location evidence="2">Cell envelope</location>
    </subcellularLocation>
</comment>
<dbReference type="GO" id="GO:0030313">
    <property type="term" value="C:cell envelope"/>
    <property type="evidence" value="ECO:0007669"/>
    <property type="project" value="UniProtKB-SubCell"/>
</dbReference>
<dbReference type="GO" id="GO:0006508">
    <property type="term" value="P:proteolysis"/>
    <property type="evidence" value="ECO:0007669"/>
    <property type="project" value="UniProtKB-KW"/>
</dbReference>
<dbReference type="InterPro" id="IPR011055">
    <property type="entry name" value="Dup_hybrid_motif"/>
</dbReference>
<proteinExistence type="predicted"/>
<dbReference type="STRING" id="1300349.I603_1954"/>
<evidence type="ECO:0000259" key="9">
    <source>
        <dbReference type="Pfam" id="PF01551"/>
    </source>
</evidence>
<keyword evidence="4" id="KW-0479">Metal-binding</keyword>
<evidence type="ECO:0000256" key="2">
    <source>
        <dbReference type="ARBA" id="ARBA00004196"/>
    </source>
</evidence>
<evidence type="ECO:0000256" key="3">
    <source>
        <dbReference type="ARBA" id="ARBA00022670"/>
    </source>
</evidence>
<feature type="domain" description="M23ase beta-sheet core" evidence="9">
    <location>
        <begin position="427"/>
        <end position="522"/>
    </location>
</feature>
<keyword evidence="7" id="KW-0482">Metalloprotease</keyword>
<dbReference type="AlphaFoldDB" id="A0A1A7BG75"/>
<dbReference type="Gene3D" id="2.70.70.10">
    <property type="entry name" value="Glucose Permease (Domain IIA)"/>
    <property type="match status" value="1"/>
</dbReference>
<name>A0A1A7BG75_9SPHN</name>
<dbReference type="EMBL" id="LZYB01000004">
    <property type="protein sequence ID" value="OBV10741.1"/>
    <property type="molecule type" value="Genomic_DNA"/>
</dbReference>
<evidence type="ECO:0000256" key="4">
    <source>
        <dbReference type="ARBA" id="ARBA00022723"/>
    </source>
</evidence>
<accession>A0A1A7BG75</accession>
<dbReference type="InterPro" id="IPR050570">
    <property type="entry name" value="Cell_wall_metabolism_enzyme"/>
</dbReference>
<dbReference type="Pfam" id="PF19425">
    <property type="entry name" value="Csd3_N2"/>
    <property type="match status" value="1"/>
</dbReference>
<evidence type="ECO:0000256" key="8">
    <source>
        <dbReference type="SAM" id="MobiDB-lite"/>
    </source>
</evidence>
<evidence type="ECO:0000313" key="11">
    <source>
        <dbReference type="EMBL" id="OBV10741.1"/>
    </source>
</evidence>
<dbReference type="InterPro" id="IPR045834">
    <property type="entry name" value="Csd3_N2"/>
</dbReference>
<dbReference type="InterPro" id="IPR016047">
    <property type="entry name" value="M23ase_b-sheet_dom"/>
</dbReference>
<dbReference type="SUPFAM" id="SSF51261">
    <property type="entry name" value="Duplicated hybrid motif"/>
    <property type="match status" value="1"/>
</dbReference>
<keyword evidence="6" id="KW-0862">Zinc</keyword>
<organism evidence="11 12">
    <name type="scientific">Erythrobacter dokdonensis DSW-74</name>
    <dbReference type="NCBI Taxonomy" id="1300349"/>
    <lineage>
        <taxon>Bacteria</taxon>
        <taxon>Pseudomonadati</taxon>
        <taxon>Pseudomonadota</taxon>
        <taxon>Alphaproteobacteria</taxon>
        <taxon>Sphingomonadales</taxon>
        <taxon>Erythrobacteraceae</taxon>
        <taxon>Erythrobacter/Porphyrobacter group</taxon>
        <taxon>Erythrobacter</taxon>
    </lineage>
</organism>
<dbReference type="Proteomes" id="UP000092484">
    <property type="component" value="Unassembled WGS sequence"/>
</dbReference>
<dbReference type="CDD" id="cd12797">
    <property type="entry name" value="M23_peptidase"/>
    <property type="match status" value="1"/>
</dbReference>
<evidence type="ECO:0000256" key="6">
    <source>
        <dbReference type="ARBA" id="ARBA00022833"/>
    </source>
</evidence>
<keyword evidence="3" id="KW-0645">Protease</keyword>
<dbReference type="Gene3D" id="3.10.450.350">
    <property type="match status" value="1"/>
</dbReference>